<dbReference type="Pfam" id="PF00646">
    <property type="entry name" value="F-box"/>
    <property type="match status" value="1"/>
</dbReference>
<dbReference type="SMART" id="SM00367">
    <property type="entry name" value="LRR_CC"/>
    <property type="match status" value="10"/>
</dbReference>
<protein>
    <recommendedName>
        <fullName evidence="1">F-box domain-containing protein</fullName>
    </recommendedName>
</protein>
<dbReference type="GO" id="GO:0031146">
    <property type="term" value="P:SCF-dependent proteasomal ubiquitin-dependent protein catabolic process"/>
    <property type="evidence" value="ECO:0007669"/>
    <property type="project" value="TreeGrafter"/>
</dbReference>
<evidence type="ECO:0000313" key="3">
    <source>
        <dbReference type="Proteomes" id="UP000324705"/>
    </source>
</evidence>
<accession>A0A9R0QKA7</accession>
<dbReference type="PANTHER" id="PTHR13318">
    <property type="entry name" value="PARTNER OF PAIRED, ISOFORM B-RELATED"/>
    <property type="match status" value="1"/>
</dbReference>
<feature type="domain" description="F-box" evidence="1">
    <location>
        <begin position="1"/>
        <end position="35"/>
    </location>
</feature>
<evidence type="ECO:0000313" key="2">
    <source>
        <dbReference type="EMBL" id="VAH12046.1"/>
    </source>
</evidence>
<dbReference type="Gene3D" id="1.20.1280.50">
    <property type="match status" value="1"/>
</dbReference>
<dbReference type="Proteomes" id="UP000324705">
    <property type="component" value="Chromosome 1B"/>
</dbReference>
<dbReference type="EMBL" id="LT934112">
    <property type="protein sequence ID" value="VAH12046.1"/>
    <property type="molecule type" value="Genomic_DNA"/>
</dbReference>
<gene>
    <name evidence="2" type="ORF">TRITD_1Bv1G001560</name>
</gene>
<dbReference type="Pfam" id="PF13516">
    <property type="entry name" value="LRR_6"/>
    <property type="match status" value="2"/>
</dbReference>
<keyword evidence="3" id="KW-1185">Reference proteome</keyword>
<dbReference type="InterPro" id="IPR032675">
    <property type="entry name" value="LRR_dom_sf"/>
</dbReference>
<organism evidence="2 3">
    <name type="scientific">Triticum turgidum subsp. durum</name>
    <name type="common">Durum wheat</name>
    <name type="synonym">Triticum durum</name>
    <dbReference type="NCBI Taxonomy" id="4567"/>
    <lineage>
        <taxon>Eukaryota</taxon>
        <taxon>Viridiplantae</taxon>
        <taxon>Streptophyta</taxon>
        <taxon>Embryophyta</taxon>
        <taxon>Tracheophyta</taxon>
        <taxon>Spermatophyta</taxon>
        <taxon>Magnoliopsida</taxon>
        <taxon>Liliopsida</taxon>
        <taxon>Poales</taxon>
        <taxon>Poaceae</taxon>
        <taxon>BOP clade</taxon>
        <taxon>Pooideae</taxon>
        <taxon>Triticodae</taxon>
        <taxon>Triticeae</taxon>
        <taxon>Triticinae</taxon>
        <taxon>Triticum</taxon>
    </lineage>
</organism>
<evidence type="ECO:0000259" key="1">
    <source>
        <dbReference type="PROSITE" id="PS50181"/>
    </source>
</evidence>
<reference evidence="2 3" key="1">
    <citation type="submission" date="2017-09" db="EMBL/GenBank/DDBJ databases">
        <authorList>
            <consortium name="International Durum Wheat Genome Sequencing Consortium (IDWGSC)"/>
            <person name="Milanesi L."/>
        </authorList>
    </citation>
    <scope>NUCLEOTIDE SEQUENCE [LARGE SCALE GENOMIC DNA]</scope>
    <source>
        <strain evidence="3">cv. Svevo</strain>
    </source>
</reference>
<dbReference type="Gene3D" id="3.80.10.10">
    <property type="entry name" value="Ribonuclease Inhibitor"/>
    <property type="match status" value="2"/>
</dbReference>
<proteinExistence type="predicted"/>
<name>A0A9R0QKA7_TRITD</name>
<dbReference type="FunFam" id="3.80.10.10:FF:000653">
    <property type="entry name" value="F-box/LRR-repeat protein 14"/>
    <property type="match status" value="1"/>
</dbReference>
<sequence length="571" mass="63380">MEDLPEALLTEILNRITRTGDLNSLSLVSKQLYKIEGNQRDAIRVGSGLCTATEALTSFCARFPNLRKVEIDYSGWITGHGNQLDNKGLSVFSSHCSSLIDLTLSFCSHIDDSGLACLAYCKTLVSLRLNSAPKITSVGLFSVAVGCTSLSALHLIGCEKIDSVEWLEYLGRDGPSLQARFPNLWKVDIDYSGWVPGHGKQLDNKGLLVFSSHCPSMIDLTLSFCSCIDDSGLACLANCKKLVSLRLKSTPKITSIGLFSVAVGCTSLSALHLIGCEKIDSVEWLEYLGRDGSLEELVVKNCKGINHHDFLKFGSGWMKLQKFEFESKRGRYGLLDPGDVVYDSLYDAQSMDMYDFCCESLKDLRLAHIKTWPEAGLRVLLGKCKALEKLCLQYVHALNDNDIIALSRSCSNLKRISLWLNLQRYSSDVSYCETRTSFTDNSLYALALNCRMLQMIDLSFTECDADWPSEIGFTQEGFLVLIKSCPIRVLVLNNGNFCDDEGMKALSSSPHLETLELILCRAVTDVGMRFIAHTPCLSNLTLRMCPNVTDVGVAELEHAQMLRVFGHRVLW</sequence>
<dbReference type="InterPro" id="IPR001810">
    <property type="entry name" value="F-box_dom"/>
</dbReference>
<dbReference type="AlphaFoldDB" id="A0A9R0QKA7"/>
<dbReference type="InterPro" id="IPR001611">
    <property type="entry name" value="Leu-rich_rpt"/>
</dbReference>
<dbReference type="FunFam" id="1.20.1280.50:FF:000023">
    <property type="entry name" value="F-box/LRR-repeat protein 4"/>
    <property type="match status" value="1"/>
</dbReference>
<dbReference type="SUPFAM" id="SSF52047">
    <property type="entry name" value="RNI-like"/>
    <property type="match status" value="2"/>
</dbReference>
<dbReference type="GO" id="GO:0019005">
    <property type="term" value="C:SCF ubiquitin ligase complex"/>
    <property type="evidence" value="ECO:0007669"/>
    <property type="project" value="TreeGrafter"/>
</dbReference>
<dbReference type="PANTHER" id="PTHR13318:SF182">
    <property type="entry name" value="F-BOX_LRR-REPEAT PROTEIN 14"/>
    <property type="match status" value="1"/>
</dbReference>
<dbReference type="PROSITE" id="PS50181">
    <property type="entry name" value="FBOX"/>
    <property type="match status" value="1"/>
</dbReference>
<dbReference type="InterPro" id="IPR006553">
    <property type="entry name" value="Leu-rich_rpt_Cys-con_subtyp"/>
</dbReference>